<dbReference type="AlphaFoldDB" id="A0A381ZGT8"/>
<evidence type="ECO:0000313" key="1">
    <source>
        <dbReference type="EMBL" id="SVA88052.1"/>
    </source>
</evidence>
<feature type="non-terminal residue" evidence="1">
    <location>
        <position position="1"/>
    </location>
</feature>
<reference evidence="1" key="1">
    <citation type="submission" date="2018-05" db="EMBL/GenBank/DDBJ databases">
        <authorList>
            <person name="Lanie J.A."/>
            <person name="Ng W.-L."/>
            <person name="Kazmierczak K.M."/>
            <person name="Andrzejewski T.M."/>
            <person name="Davidsen T.M."/>
            <person name="Wayne K.J."/>
            <person name="Tettelin H."/>
            <person name="Glass J.I."/>
            <person name="Rusch D."/>
            <person name="Podicherti R."/>
            <person name="Tsui H.-C.T."/>
            <person name="Winkler M.E."/>
        </authorList>
    </citation>
    <scope>NUCLEOTIDE SEQUENCE</scope>
</reference>
<accession>A0A381ZGT8</accession>
<protein>
    <submittedName>
        <fullName evidence="1">Uncharacterized protein</fullName>
    </submittedName>
</protein>
<name>A0A381ZGT8_9ZZZZ</name>
<dbReference type="EMBL" id="UINC01021137">
    <property type="protein sequence ID" value="SVA88052.1"/>
    <property type="molecule type" value="Genomic_DNA"/>
</dbReference>
<sequence length="45" mass="5232">VRFKNIFVLLSEWWDDSLGQRYGTEKISFISFIISLIIVSLLKGV</sequence>
<gene>
    <name evidence="1" type="ORF">METZ01_LOCUS140906</name>
</gene>
<proteinExistence type="predicted"/>
<organism evidence="1">
    <name type="scientific">marine metagenome</name>
    <dbReference type="NCBI Taxonomy" id="408172"/>
    <lineage>
        <taxon>unclassified sequences</taxon>
        <taxon>metagenomes</taxon>
        <taxon>ecological metagenomes</taxon>
    </lineage>
</organism>